<dbReference type="KEGG" id="dmr:Deima_1284"/>
<keyword evidence="1" id="KW-0032">Aminotransferase</keyword>
<sequence length="240" mass="25215">MTRLPDAYAGSAWLHGLTAFTTVRTQAGAPLLWDAHLARLRADAAVLGLPDPAAEAEGVPDRLDALPEGRLRLTVTPDGLFWSHAPLAPVRVPRAGVTLWCSDVQVHPQLGAHKTGNYVPYLLAARAAATRGHFEALLRGERGALVDGSRTSLIVEVRGELIAAAGGLPGVTRAAFLAATGRAWRTAPVTSQDLPGVARAWIAGSGVGVLPVAAIYDDASTYTLASSWPTARHPAFHPPR</sequence>
<dbReference type="eggNOG" id="COG0115">
    <property type="taxonomic scope" value="Bacteria"/>
</dbReference>
<keyword evidence="2" id="KW-1185">Reference proteome</keyword>
<dbReference type="InterPro" id="IPR043132">
    <property type="entry name" value="BCAT-like_C"/>
</dbReference>
<reference evidence="1 2" key="1">
    <citation type="journal article" date="2011" name="Stand. Genomic Sci.">
        <title>Complete genome sequence of Deinococcus maricopensis type strain (LB-34).</title>
        <authorList>
            <person name="Pukall R."/>
            <person name="Zeytun A."/>
            <person name="Lucas S."/>
            <person name="Lapidus A."/>
            <person name="Hammon N."/>
            <person name="Deshpande S."/>
            <person name="Nolan M."/>
            <person name="Cheng J.F."/>
            <person name="Pitluck S."/>
            <person name="Liolios K."/>
            <person name="Pagani I."/>
            <person name="Mikhailova N."/>
            <person name="Ivanova N."/>
            <person name="Mavromatis K."/>
            <person name="Pati A."/>
            <person name="Tapia R."/>
            <person name="Han C."/>
            <person name="Goodwin L."/>
            <person name="Chen A."/>
            <person name="Palaniappan K."/>
            <person name="Land M."/>
            <person name="Hauser L."/>
            <person name="Chang Y.J."/>
            <person name="Jeffries C.D."/>
            <person name="Brambilla E.M."/>
            <person name="Rohde M."/>
            <person name="Goker M."/>
            <person name="Detter J.C."/>
            <person name="Woyke T."/>
            <person name="Bristow J."/>
            <person name="Eisen J.A."/>
            <person name="Markowitz V."/>
            <person name="Hugenholtz P."/>
            <person name="Kyrpides N.C."/>
            <person name="Klenk H.P."/>
        </authorList>
    </citation>
    <scope>NUCLEOTIDE SEQUENCE [LARGE SCALE GENOMIC DNA]</scope>
    <source>
        <strain evidence="2">DSM 21211 / LMG 22137 / NRRL B-23946 / LB-34</strain>
    </source>
</reference>
<evidence type="ECO:0000313" key="2">
    <source>
        <dbReference type="Proteomes" id="UP000008635"/>
    </source>
</evidence>
<accession>E8U796</accession>
<dbReference type="Pfam" id="PF01063">
    <property type="entry name" value="Aminotran_4"/>
    <property type="match status" value="1"/>
</dbReference>
<dbReference type="Proteomes" id="UP000008635">
    <property type="component" value="Chromosome"/>
</dbReference>
<gene>
    <name evidence="1" type="ordered locus">Deima_1284</name>
</gene>
<dbReference type="GO" id="GO:0008483">
    <property type="term" value="F:transaminase activity"/>
    <property type="evidence" value="ECO:0007669"/>
    <property type="project" value="UniProtKB-KW"/>
</dbReference>
<dbReference type="OrthoDB" id="9805628at2"/>
<dbReference type="SUPFAM" id="SSF56752">
    <property type="entry name" value="D-aminoacid aminotransferase-like PLP-dependent enzymes"/>
    <property type="match status" value="1"/>
</dbReference>
<dbReference type="InterPro" id="IPR001544">
    <property type="entry name" value="Aminotrans_IV"/>
</dbReference>
<organism evidence="1 2">
    <name type="scientific">Deinococcus maricopensis (strain DSM 21211 / LMG 22137 / NRRL B-23946 / LB-34)</name>
    <dbReference type="NCBI Taxonomy" id="709986"/>
    <lineage>
        <taxon>Bacteria</taxon>
        <taxon>Thermotogati</taxon>
        <taxon>Deinococcota</taxon>
        <taxon>Deinococci</taxon>
        <taxon>Deinococcales</taxon>
        <taxon>Deinococcaceae</taxon>
        <taxon>Deinococcus</taxon>
    </lineage>
</organism>
<keyword evidence="1" id="KW-0808">Transferase</keyword>
<dbReference type="EMBL" id="CP002454">
    <property type="protein sequence ID" value="ADV66935.1"/>
    <property type="molecule type" value="Genomic_DNA"/>
</dbReference>
<dbReference type="RefSeq" id="WP_013556440.1">
    <property type="nucleotide sequence ID" value="NC_014958.1"/>
</dbReference>
<dbReference type="AlphaFoldDB" id="E8U796"/>
<reference evidence="2" key="2">
    <citation type="submission" date="2011-01" db="EMBL/GenBank/DDBJ databases">
        <title>The complete genome of Deinococcus maricopensis DSM 21211.</title>
        <authorList>
            <consortium name="US DOE Joint Genome Institute (JGI-PGF)"/>
            <person name="Lucas S."/>
            <person name="Copeland A."/>
            <person name="Lapidus A."/>
            <person name="Goodwin L."/>
            <person name="Pitluck S."/>
            <person name="Kyrpides N."/>
            <person name="Mavromatis K."/>
            <person name="Pagani I."/>
            <person name="Ivanova N."/>
            <person name="Ovchinnikova G."/>
            <person name="Zeytun A."/>
            <person name="Detter J.C."/>
            <person name="Han C."/>
            <person name="Land M."/>
            <person name="Hauser L."/>
            <person name="Markowitz V."/>
            <person name="Cheng J.-F."/>
            <person name="Hugenholtz P."/>
            <person name="Woyke T."/>
            <person name="Wu D."/>
            <person name="Pukall R."/>
            <person name="Gehrich-Schroeter G."/>
            <person name="Brambilla E."/>
            <person name="Klenk H.-P."/>
            <person name="Eisen J.A."/>
        </authorList>
    </citation>
    <scope>NUCLEOTIDE SEQUENCE [LARGE SCALE GENOMIC DNA]</scope>
    <source>
        <strain evidence="2">DSM 21211 / LMG 22137 / NRRL B-23946 / LB-34</strain>
    </source>
</reference>
<dbReference type="HOGENOM" id="CLU_020844_2_1_0"/>
<evidence type="ECO:0000313" key="1">
    <source>
        <dbReference type="EMBL" id="ADV66935.1"/>
    </source>
</evidence>
<proteinExistence type="predicted"/>
<dbReference type="InterPro" id="IPR036038">
    <property type="entry name" value="Aminotransferase-like"/>
</dbReference>
<dbReference type="Gene3D" id="3.30.470.10">
    <property type="match status" value="1"/>
</dbReference>
<dbReference type="Gene3D" id="3.20.10.10">
    <property type="entry name" value="D-amino Acid Aminotransferase, subunit A, domain 2"/>
    <property type="match status" value="1"/>
</dbReference>
<name>E8U796_DEIML</name>
<dbReference type="InterPro" id="IPR043131">
    <property type="entry name" value="BCAT-like_N"/>
</dbReference>
<dbReference type="STRING" id="709986.Deima_1284"/>
<protein>
    <submittedName>
        <fullName evidence="1">Aminotransferase class IV</fullName>
    </submittedName>
</protein>